<gene>
    <name evidence="2" type="ORF">AVDCRST_MAG24-1546</name>
</gene>
<feature type="non-terminal residue" evidence="2">
    <location>
        <position position="40"/>
    </location>
</feature>
<dbReference type="AlphaFoldDB" id="A0A6J4M1Q4"/>
<sequence length="40" mass="3877">EQVGPRGAGCGRSGPGCPQGQGAAARPGSLGGGHRHRRAL</sequence>
<reference evidence="2" key="1">
    <citation type="submission" date="2020-02" db="EMBL/GenBank/DDBJ databases">
        <authorList>
            <person name="Meier V. D."/>
        </authorList>
    </citation>
    <scope>NUCLEOTIDE SEQUENCE</scope>
    <source>
        <strain evidence="2">AVDCRST_MAG24</strain>
    </source>
</reference>
<protein>
    <submittedName>
        <fullName evidence="2">Uncharacterized protein</fullName>
    </submittedName>
</protein>
<feature type="region of interest" description="Disordered" evidence="1">
    <location>
        <begin position="1"/>
        <end position="40"/>
    </location>
</feature>
<evidence type="ECO:0000256" key="1">
    <source>
        <dbReference type="SAM" id="MobiDB-lite"/>
    </source>
</evidence>
<feature type="non-terminal residue" evidence="2">
    <location>
        <position position="1"/>
    </location>
</feature>
<organism evidence="2">
    <name type="scientific">uncultured Nocardioidaceae bacterium</name>
    <dbReference type="NCBI Taxonomy" id="253824"/>
    <lineage>
        <taxon>Bacteria</taxon>
        <taxon>Bacillati</taxon>
        <taxon>Actinomycetota</taxon>
        <taxon>Actinomycetes</taxon>
        <taxon>Propionibacteriales</taxon>
        <taxon>Nocardioidaceae</taxon>
        <taxon>environmental samples</taxon>
    </lineage>
</organism>
<dbReference type="EMBL" id="CADCUF010000227">
    <property type="protein sequence ID" value="CAA9346473.1"/>
    <property type="molecule type" value="Genomic_DNA"/>
</dbReference>
<accession>A0A6J4M1Q4</accession>
<evidence type="ECO:0000313" key="2">
    <source>
        <dbReference type="EMBL" id="CAA9346473.1"/>
    </source>
</evidence>
<proteinExistence type="predicted"/>
<name>A0A6J4M1Q4_9ACTN</name>
<feature type="compositionally biased region" description="Gly residues" evidence="1">
    <location>
        <begin position="1"/>
        <end position="19"/>
    </location>
</feature>